<evidence type="ECO:0000313" key="1">
    <source>
        <dbReference type="EMBL" id="MFM9331625.1"/>
    </source>
</evidence>
<accession>A0ACC7P5D7</accession>
<proteinExistence type="predicted"/>
<comment type="caution">
    <text evidence="1">The sequence shown here is derived from an EMBL/GenBank/DDBJ whole genome shotgun (WGS) entry which is preliminary data.</text>
</comment>
<name>A0ACC7P5D7_9BACL</name>
<evidence type="ECO:0000313" key="2">
    <source>
        <dbReference type="Proteomes" id="UP001631969"/>
    </source>
</evidence>
<keyword evidence="2" id="KW-1185">Reference proteome</keyword>
<organism evidence="1 2">
    <name type="scientific">Paenibacillus mesotrionivorans</name>
    <dbReference type="NCBI Taxonomy" id="3160968"/>
    <lineage>
        <taxon>Bacteria</taxon>
        <taxon>Bacillati</taxon>
        <taxon>Bacillota</taxon>
        <taxon>Bacilli</taxon>
        <taxon>Bacillales</taxon>
        <taxon>Paenibacillaceae</taxon>
        <taxon>Paenibacillus</taxon>
    </lineage>
</organism>
<gene>
    <name evidence="1" type="ORF">ACI1P1_25325</name>
</gene>
<reference evidence="1" key="1">
    <citation type="submission" date="2024-12" db="EMBL/GenBank/DDBJ databases">
        <authorList>
            <person name="Wu N."/>
        </authorList>
    </citation>
    <scope>NUCLEOTIDE SEQUENCE</scope>
    <source>
        <strain evidence="1">P15</strain>
    </source>
</reference>
<sequence length="654" mass="72318">MNRQTLPLGRKRLAKSLFIGTALLLSSCLLSIGVEWISRGSLWETLAWIRRNTSIYALNALISGSALILFYSLIGSVFLAVGAAAVLLSVMAFINYYKSMLVGEPFFPWDIILNKEGMDVGPLFTGAQDLLKLAVILAALGGLIYLHRKLKSRLMVSWISRGILGAVSLAVLLSFGLQVSWAKERVAKAGVDDTIWSQQANYDSNGLLLAFTLNVQNAQVPEPEDYSADKMASLAQGLTADTFGEAIPAFNQTDGKEPAAPQKRPNVVFIMSEAFWDPTRLSNVSFSADPVPTLHQLQQSYPSGTMLSPQFGGGTSNVEFEVLTGLSMSFMPAGSVPYLQYVNGSVPSLASYFETKGYRSLGIHTYDGWFWNREGVYKELGFEGFKSKDGFINPEYNGLYISDNEIADSIIHEIDQSDDPVFIYAVTMQNHAPYTDKNRYPSGNTFKVEGDLTEEARDMLETYAQGAHYADQALKRLVEHFAQSDEPTYIVFYGDHLPTLGLEYDLYRQAGFVQSGKPADWSLTEYKSLRSIPFVTWSNFAAPEEQQVNTISASFMGSYVLDTLGMKPEGQFALGSKLYRSVPGLIRNLTVDPSGALSHTVPAGSEELVEQYRLLQYDILFGDNYLSRFVDAPFLTKEPMANYNTLAAAVKEEE</sequence>
<dbReference type="EMBL" id="JBJURJ010000020">
    <property type="protein sequence ID" value="MFM9331625.1"/>
    <property type="molecule type" value="Genomic_DNA"/>
</dbReference>
<protein>
    <submittedName>
        <fullName evidence="1">LTA synthase family protein</fullName>
    </submittedName>
</protein>
<dbReference type="Proteomes" id="UP001631969">
    <property type="component" value="Unassembled WGS sequence"/>
</dbReference>